<name>A0ACC2HQE9_9PEZI</name>
<proteinExistence type="predicted"/>
<accession>A0ACC2HQE9</accession>
<comment type="caution">
    <text evidence="1">The sequence shown here is derived from an EMBL/GenBank/DDBJ whole genome shotgun (WGS) entry which is preliminary data.</text>
</comment>
<dbReference type="Proteomes" id="UP001153334">
    <property type="component" value="Unassembled WGS sequence"/>
</dbReference>
<gene>
    <name evidence="1" type="ORF">ONZ43_g7593</name>
</gene>
<evidence type="ECO:0000313" key="1">
    <source>
        <dbReference type="EMBL" id="KAJ8105014.1"/>
    </source>
</evidence>
<organism evidence="1 2">
    <name type="scientific">Nemania bipapillata</name>
    <dbReference type="NCBI Taxonomy" id="110536"/>
    <lineage>
        <taxon>Eukaryota</taxon>
        <taxon>Fungi</taxon>
        <taxon>Dikarya</taxon>
        <taxon>Ascomycota</taxon>
        <taxon>Pezizomycotina</taxon>
        <taxon>Sordariomycetes</taxon>
        <taxon>Xylariomycetidae</taxon>
        <taxon>Xylariales</taxon>
        <taxon>Xylariaceae</taxon>
        <taxon>Nemania</taxon>
    </lineage>
</organism>
<keyword evidence="2" id="KW-1185">Reference proteome</keyword>
<sequence>MTDLSQVLPDFPVAQYARLLPVIERNQLTVTDLLTLEIPEIGKRTQLPLLDVKRLCNAILAALHTDLGVSGADGGDGNGHGDGDGKLKQNQKKNDSQPEKGSVTQESSLRSTAL</sequence>
<evidence type="ECO:0000313" key="2">
    <source>
        <dbReference type="Proteomes" id="UP001153334"/>
    </source>
</evidence>
<reference evidence="1" key="1">
    <citation type="submission" date="2022-11" db="EMBL/GenBank/DDBJ databases">
        <title>Genome Sequence of Nemania bipapillata.</title>
        <authorList>
            <person name="Buettner E."/>
        </authorList>
    </citation>
    <scope>NUCLEOTIDE SEQUENCE</scope>
    <source>
        <strain evidence="1">CP14</strain>
    </source>
</reference>
<dbReference type="EMBL" id="JAPESX010003409">
    <property type="protein sequence ID" value="KAJ8105014.1"/>
    <property type="molecule type" value="Genomic_DNA"/>
</dbReference>
<protein>
    <submittedName>
        <fullName evidence="1">Uncharacterized protein</fullName>
    </submittedName>
</protein>